<comment type="caution">
    <text evidence="1">The sequence shown here is derived from an EMBL/GenBank/DDBJ whole genome shotgun (WGS) entry which is preliminary data.</text>
</comment>
<organism evidence="1 2">
    <name type="scientific">Streptomyces scabiei</name>
    <dbReference type="NCBI Taxonomy" id="1930"/>
    <lineage>
        <taxon>Bacteria</taxon>
        <taxon>Bacillati</taxon>
        <taxon>Actinomycetota</taxon>
        <taxon>Actinomycetes</taxon>
        <taxon>Kitasatosporales</taxon>
        <taxon>Streptomycetaceae</taxon>
        <taxon>Streptomyces</taxon>
    </lineage>
</organism>
<dbReference type="OrthoDB" id="4547126at2"/>
<dbReference type="EMBL" id="BCMM01000003">
    <property type="protein sequence ID" value="GAQ60786.1"/>
    <property type="molecule type" value="Genomic_DNA"/>
</dbReference>
<protein>
    <submittedName>
        <fullName evidence="1">Uncharacterized protein</fullName>
    </submittedName>
</protein>
<name>A0A124C3B6_STRSC</name>
<sequence length="127" mass="14547">MTAALPRTIRAIDTERLLLLEEEAARAGFSQRLPVDWLREHTGVAAVHHLFPVMEHRLSHRPEVSPQWRCRLLLTVRTGEEVLSLLDVLPATFHALEETLDAAAKTDIASRMERAPAVREWIEQRVR</sequence>
<accession>A0A124C3B6</accession>
<gene>
    <name evidence="1" type="ORF">SsS58_01128</name>
</gene>
<evidence type="ECO:0000313" key="2">
    <source>
        <dbReference type="Proteomes" id="UP000067448"/>
    </source>
</evidence>
<reference evidence="2" key="3">
    <citation type="submission" date="2016-02" db="EMBL/GenBank/DDBJ databases">
        <title>Draft genome of pathogenic Streptomyces sp. in Japan.</title>
        <authorList>
            <person name="Tomihama T."/>
            <person name="Ikenaga M."/>
            <person name="Sakai M."/>
            <person name="Okubo T."/>
            <person name="Ikeda S."/>
        </authorList>
    </citation>
    <scope>NUCLEOTIDE SEQUENCE [LARGE SCALE GENOMIC DNA]</scope>
    <source>
        <strain evidence="2">S58</strain>
    </source>
</reference>
<reference evidence="1 2" key="2">
    <citation type="journal article" date="2016" name="Genome Announc.">
        <title>Draft Genome Sequences of Streptomyces scabiei S58, Streptomyces turgidiscabies T45, and Streptomyces acidiscabies a10, the Pathogens of Potato Common Scab, Isolated in Japan.</title>
        <authorList>
            <person name="Tomihama T."/>
            <person name="Nishi Y."/>
            <person name="Sakai M."/>
            <person name="Ikenaga M."/>
            <person name="Okubo T."/>
            <person name="Ikeda S."/>
        </authorList>
    </citation>
    <scope>NUCLEOTIDE SEQUENCE [LARGE SCALE GENOMIC DNA]</scope>
    <source>
        <strain evidence="1 2">S58</strain>
    </source>
</reference>
<proteinExistence type="predicted"/>
<reference evidence="2" key="1">
    <citation type="submission" date="2015-11" db="EMBL/GenBank/DDBJ databases">
        <authorList>
            <consortium name="Cross-ministerial Strategic Innovation Promotion Program (SIP) consortium"/>
            <person name="Tomihama T."/>
            <person name="Ikenaga M."/>
            <person name="Sakai M."/>
            <person name="Okubo T."/>
            <person name="Ikeda S."/>
        </authorList>
    </citation>
    <scope>NUCLEOTIDE SEQUENCE [LARGE SCALE GENOMIC DNA]</scope>
    <source>
        <strain evidence="2">S58</strain>
    </source>
</reference>
<dbReference type="Proteomes" id="UP000067448">
    <property type="component" value="Unassembled WGS sequence"/>
</dbReference>
<evidence type="ECO:0000313" key="1">
    <source>
        <dbReference type="EMBL" id="GAQ60786.1"/>
    </source>
</evidence>
<dbReference type="AlphaFoldDB" id="A0A124C3B6"/>
<dbReference type="RefSeq" id="WP_059078877.1">
    <property type="nucleotide sequence ID" value="NZ_BCMM01000003.1"/>
</dbReference>